<dbReference type="NCBIfam" id="TIGR00278">
    <property type="entry name" value="membrane protein insertion efficiency factor YidD"/>
    <property type="match status" value="1"/>
</dbReference>
<reference evidence="1 2" key="2">
    <citation type="submission" date="2024-09" db="EMBL/GenBank/DDBJ databases">
        <title>Draft genome sequence of Candidatus Magnetaquicoccaceae bacterium FCR-1.</title>
        <authorList>
            <person name="Shimoshige H."/>
            <person name="Shimamura S."/>
            <person name="Taoka A."/>
            <person name="Kobayashi H."/>
            <person name="Maekawa T."/>
        </authorList>
    </citation>
    <scope>NUCLEOTIDE SEQUENCE [LARGE SCALE GENOMIC DNA]</scope>
    <source>
        <strain evidence="1 2">FCR-1</strain>
    </source>
</reference>
<sequence>MSSIPPHALPPQTVRGTLPGIAILAFLAICHATSPAHANENPLEYHPLPAVKRAQSDPVVQWLLFPLRLYSHTISRVDGDRCPSHPNCSHYAKQAIERHGALTGLMLTIDRLIHERGEIDRAPRILAPNGTQRLLDPLAANDFWLE</sequence>
<dbReference type="Proteomes" id="UP001628193">
    <property type="component" value="Unassembled WGS sequence"/>
</dbReference>
<dbReference type="Pfam" id="PF01809">
    <property type="entry name" value="YidD"/>
    <property type="match status" value="1"/>
</dbReference>
<comment type="caution">
    <text evidence="1">The sequence shown here is derived from an EMBL/GenBank/DDBJ whole genome shotgun (WGS) entry which is preliminary data.</text>
</comment>
<evidence type="ECO:0000313" key="2">
    <source>
        <dbReference type="Proteomes" id="UP001628193"/>
    </source>
</evidence>
<keyword evidence="2" id="KW-1185">Reference proteome</keyword>
<dbReference type="EMBL" id="BAAFGK010000004">
    <property type="protein sequence ID" value="GAB0057476.1"/>
    <property type="molecule type" value="Genomic_DNA"/>
</dbReference>
<evidence type="ECO:0000313" key="1">
    <source>
        <dbReference type="EMBL" id="GAB0057476.1"/>
    </source>
</evidence>
<organism evidence="1 2">
    <name type="scientific">Candidatus Magnetaquiglobus chichijimensis</name>
    <dbReference type="NCBI Taxonomy" id="3141448"/>
    <lineage>
        <taxon>Bacteria</taxon>
        <taxon>Pseudomonadati</taxon>
        <taxon>Pseudomonadota</taxon>
        <taxon>Magnetococcia</taxon>
        <taxon>Magnetococcales</taxon>
        <taxon>Candidatus Magnetaquicoccaceae</taxon>
        <taxon>Candidatus Magnetaquiglobus</taxon>
    </lineage>
</organism>
<name>A0ABQ0C9C3_9PROT</name>
<gene>
    <name evidence="1" type="primary">yidD_1</name>
    <name evidence="1" type="ORF">SIID45300_01804</name>
</gene>
<proteinExistence type="predicted"/>
<dbReference type="InterPro" id="IPR002696">
    <property type="entry name" value="Membr_insert_effic_factor_YidD"/>
</dbReference>
<dbReference type="SMART" id="SM01234">
    <property type="entry name" value="Haemolytic"/>
    <property type="match status" value="1"/>
</dbReference>
<accession>A0ABQ0C9C3</accession>
<protein>
    <submittedName>
        <fullName evidence="1">Membrane protein insertion efficiency factor</fullName>
    </submittedName>
</protein>
<dbReference type="RefSeq" id="WP_420905173.1">
    <property type="nucleotide sequence ID" value="NZ_BAAFGK010000004.1"/>
</dbReference>
<reference evidence="1 2" key="1">
    <citation type="submission" date="2024-05" db="EMBL/GenBank/DDBJ databases">
        <authorList>
            <consortium name="Candidatus Magnetaquicoccaceae bacterium FCR-1 genome sequencing consortium"/>
            <person name="Shimoshige H."/>
            <person name="Shimamura S."/>
            <person name="Taoka A."/>
            <person name="Kobayashi H."/>
            <person name="Maekawa T."/>
        </authorList>
    </citation>
    <scope>NUCLEOTIDE SEQUENCE [LARGE SCALE GENOMIC DNA]</scope>
    <source>
        <strain evidence="1 2">FCR-1</strain>
    </source>
</reference>